<sequence>MTAHTAHGHGPAKIIRSRPTTAARPNVLGGAAAFVWLLIVSVPLYWILITSLRTQQGFFGESPLAFPTDPTLDNYRTVLANDFGRYLSNSFIVTISAVVLVVASGYLCAYTVARSPNKKTRTMFNVMLLGLAIPLQATIIPIYLMIVKAGLYDNLLAIILPSVAFALPITVLILVNFLRDIPVQLYEAMRIDGASEWEVMVKLAIPLSRPAIVTVAIYSGLNIWNGFLFPLVLTQSPETRVLPLALTSYQGMFTINVPAIIAAVVLSSLPVIALYILGRRQLLAGMTAGFGK</sequence>
<dbReference type="PANTHER" id="PTHR43744:SF12">
    <property type="entry name" value="ABC TRANSPORTER PERMEASE PROTEIN MG189-RELATED"/>
    <property type="match status" value="1"/>
</dbReference>
<comment type="subcellular location">
    <subcellularLocation>
        <location evidence="1 7">Cell membrane</location>
        <topology evidence="1 7">Multi-pass membrane protein</topology>
    </subcellularLocation>
</comment>
<name>A0A2A9E2E2_9MICO</name>
<keyword evidence="10" id="KW-1185">Reference proteome</keyword>
<keyword evidence="4 7" id="KW-0812">Transmembrane</keyword>
<keyword evidence="6 7" id="KW-0472">Membrane</keyword>
<evidence type="ECO:0000256" key="3">
    <source>
        <dbReference type="ARBA" id="ARBA00022475"/>
    </source>
</evidence>
<accession>A0A2A9E2E2</accession>
<dbReference type="PROSITE" id="PS50928">
    <property type="entry name" value="ABC_TM1"/>
    <property type="match status" value="1"/>
</dbReference>
<feature type="transmembrane region" description="Helical" evidence="7">
    <location>
        <begin position="158"/>
        <end position="178"/>
    </location>
</feature>
<evidence type="ECO:0000256" key="4">
    <source>
        <dbReference type="ARBA" id="ARBA00022692"/>
    </source>
</evidence>
<evidence type="ECO:0000256" key="7">
    <source>
        <dbReference type="RuleBase" id="RU363032"/>
    </source>
</evidence>
<dbReference type="InterPro" id="IPR000515">
    <property type="entry name" value="MetI-like"/>
</dbReference>
<evidence type="ECO:0000256" key="1">
    <source>
        <dbReference type="ARBA" id="ARBA00004651"/>
    </source>
</evidence>
<dbReference type="CDD" id="cd06261">
    <property type="entry name" value="TM_PBP2"/>
    <property type="match status" value="1"/>
</dbReference>
<dbReference type="OrthoDB" id="3521657at2"/>
<feature type="domain" description="ABC transmembrane type-1" evidence="8">
    <location>
        <begin position="87"/>
        <end position="278"/>
    </location>
</feature>
<evidence type="ECO:0000256" key="6">
    <source>
        <dbReference type="ARBA" id="ARBA00023136"/>
    </source>
</evidence>
<keyword evidence="5 7" id="KW-1133">Transmembrane helix</keyword>
<dbReference type="GO" id="GO:0055085">
    <property type="term" value="P:transmembrane transport"/>
    <property type="evidence" value="ECO:0007669"/>
    <property type="project" value="InterPro"/>
</dbReference>
<comment type="caution">
    <text evidence="9">The sequence shown here is derived from an EMBL/GenBank/DDBJ whole genome shotgun (WGS) entry which is preliminary data.</text>
</comment>
<dbReference type="PANTHER" id="PTHR43744">
    <property type="entry name" value="ABC TRANSPORTER PERMEASE PROTEIN MG189-RELATED-RELATED"/>
    <property type="match status" value="1"/>
</dbReference>
<reference evidence="9 10" key="1">
    <citation type="submission" date="2017-10" db="EMBL/GenBank/DDBJ databases">
        <title>Sequencing the genomes of 1000 actinobacteria strains.</title>
        <authorList>
            <person name="Klenk H.-P."/>
        </authorList>
    </citation>
    <scope>NUCLEOTIDE SEQUENCE [LARGE SCALE GENOMIC DNA]</scope>
    <source>
        <strain evidence="9 10">DSM 18966</strain>
    </source>
</reference>
<proteinExistence type="inferred from homology"/>
<dbReference type="SUPFAM" id="SSF161098">
    <property type="entry name" value="MetI-like"/>
    <property type="match status" value="1"/>
</dbReference>
<evidence type="ECO:0000313" key="10">
    <source>
        <dbReference type="Proteomes" id="UP000225548"/>
    </source>
</evidence>
<feature type="transmembrane region" description="Helical" evidence="7">
    <location>
        <begin position="211"/>
        <end position="233"/>
    </location>
</feature>
<feature type="transmembrane region" description="Helical" evidence="7">
    <location>
        <begin position="26"/>
        <end position="48"/>
    </location>
</feature>
<dbReference type="Proteomes" id="UP000225548">
    <property type="component" value="Unassembled WGS sequence"/>
</dbReference>
<evidence type="ECO:0000259" key="8">
    <source>
        <dbReference type="PROSITE" id="PS50928"/>
    </source>
</evidence>
<dbReference type="Gene3D" id="1.10.3720.10">
    <property type="entry name" value="MetI-like"/>
    <property type="match status" value="1"/>
</dbReference>
<evidence type="ECO:0000256" key="2">
    <source>
        <dbReference type="ARBA" id="ARBA00022448"/>
    </source>
</evidence>
<evidence type="ECO:0000313" key="9">
    <source>
        <dbReference type="EMBL" id="PFG33014.1"/>
    </source>
</evidence>
<evidence type="ECO:0000256" key="5">
    <source>
        <dbReference type="ARBA" id="ARBA00022989"/>
    </source>
</evidence>
<keyword evidence="3" id="KW-1003">Cell membrane</keyword>
<protein>
    <submittedName>
        <fullName evidence="9">Carbohydrate ABC transporter membrane protein 2 (CUT1 family)</fullName>
    </submittedName>
</protein>
<dbReference type="RefSeq" id="WP_098454287.1">
    <property type="nucleotide sequence ID" value="NZ_PDJG01000001.1"/>
</dbReference>
<dbReference type="InterPro" id="IPR035906">
    <property type="entry name" value="MetI-like_sf"/>
</dbReference>
<organism evidence="9 10">
    <name type="scientific">Sanguibacter antarcticus</name>
    <dbReference type="NCBI Taxonomy" id="372484"/>
    <lineage>
        <taxon>Bacteria</taxon>
        <taxon>Bacillati</taxon>
        <taxon>Actinomycetota</taxon>
        <taxon>Actinomycetes</taxon>
        <taxon>Micrococcales</taxon>
        <taxon>Sanguibacteraceae</taxon>
        <taxon>Sanguibacter</taxon>
    </lineage>
</organism>
<dbReference type="Pfam" id="PF00528">
    <property type="entry name" value="BPD_transp_1"/>
    <property type="match status" value="1"/>
</dbReference>
<feature type="transmembrane region" description="Helical" evidence="7">
    <location>
        <begin position="253"/>
        <end position="277"/>
    </location>
</feature>
<dbReference type="EMBL" id="PDJG01000001">
    <property type="protein sequence ID" value="PFG33014.1"/>
    <property type="molecule type" value="Genomic_DNA"/>
</dbReference>
<gene>
    <name evidence="9" type="ORF">ATL42_0866</name>
</gene>
<dbReference type="AlphaFoldDB" id="A0A2A9E2E2"/>
<feature type="transmembrane region" description="Helical" evidence="7">
    <location>
        <begin position="124"/>
        <end position="146"/>
    </location>
</feature>
<comment type="similarity">
    <text evidence="7">Belongs to the binding-protein-dependent transport system permease family.</text>
</comment>
<feature type="transmembrane region" description="Helical" evidence="7">
    <location>
        <begin position="91"/>
        <end position="112"/>
    </location>
</feature>
<dbReference type="GO" id="GO:0005886">
    <property type="term" value="C:plasma membrane"/>
    <property type="evidence" value="ECO:0007669"/>
    <property type="project" value="UniProtKB-SubCell"/>
</dbReference>
<keyword evidence="2 7" id="KW-0813">Transport</keyword>